<feature type="domain" description="CAAX prenyl protease 2/Lysostaphin resistance protein A-like" evidence="2">
    <location>
        <begin position="127"/>
        <end position="214"/>
    </location>
</feature>
<dbReference type="InterPro" id="IPR003675">
    <property type="entry name" value="Rce1/LyrA-like_dom"/>
</dbReference>
<keyword evidence="1" id="KW-1133">Transmembrane helix</keyword>
<accession>A0A645BSE2</accession>
<feature type="transmembrane region" description="Helical" evidence="1">
    <location>
        <begin position="127"/>
        <end position="150"/>
    </location>
</feature>
<dbReference type="PANTHER" id="PTHR43592">
    <property type="entry name" value="CAAX AMINO TERMINAL PROTEASE"/>
    <property type="match status" value="1"/>
</dbReference>
<feature type="transmembrane region" description="Helical" evidence="1">
    <location>
        <begin position="68"/>
        <end position="90"/>
    </location>
</feature>
<dbReference type="Pfam" id="PF02517">
    <property type="entry name" value="Rce1-like"/>
    <property type="match status" value="1"/>
</dbReference>
<comment type="caution">
    <text evidence="3">The sequence shown here is derived from an EMBL/GenBank/DDBJ whole genome shotgun (WGS) entry which is preliminary data.</text>
</comment>
<feature type="transmembrane region" description="Helical" evidence="1">
    <location>
        <begin position="162"/>
        <end position="195"/>
    </location>
</feature>
<dbReference type="AlphaFoldDB" id="A0A645BSE2"/>
<keyword evidence="1" id="KW-0472">Membrane</keyword>
<proteinExistence type="predicted"/>
<dbReference type="PANTHER" id="PTHR43592:SF15">
    <property type="entry name" value="CAAX AMINO TERMINAL PROTEASE FAMILY PROTEIN"/>
    <property type="match status" value="1"/>
</dbReference>
<dbReference type="EMBL" id="VSSQ01020100">
    <property type="protein sequence ID" value="MPM64704.1"/>
    <property type="molecule type" value="Genomic_DNA"/>
</dbReference>
<name>A0A645BSE2_9ZZZZ</name>
<gene>
    <name evidence="3" type="ORF">SDC9_111592</name>
</gene>
<feature type="transmembrane region" description="Helical" evidence="1">
    <location>
        <begin position="231"/>
        <end position="249"/>
    </location>
</feature>
<evidence type="ECO:0000313" key="3">
    <source>
        <dbReference type="EMBL" id="MPM64704.1"/>
    </source>
</evidence>
<dbReference type="GO" id="GO:0080120">
    <property type="term" value="P:CAAX-box protein maturation"/>
    <property type="evidence" value="ECO:0007669"/>
    <property type="project" value="UniProtKB-ARBA"/>
</dbReference>
<evidence type="ECO:0000259" key="2">
    <source>
        <dbReference type="Pfam" id="PF02517"/>
    </source>
</evidence>
<feature type="transmembrane region" description="Helical" evidence="1">
    <location>
        <begin position="12"/>
        <end position="28"/>
    </location>
</feature>
<organism evidence="3">
    <name type="scientific">bioreactor metagenome</name>
    <dbReference type="NCBI Taxonomy" id="1076179"/>
    <lineage>
        <taxon>unclassified sequences</taxon>
        <taxon>metagenomes</taxon>
        <taxon>ecological metagenomes</taxon>
    </lineage>
</organism>
<keyword evidence="1" id="KW-0812">Transmembrane</keyword>
<reference evidence="3" key="1">
    <citation type="submission" date="2019-08" db="EMBL/GenBank/DDBJ databases">
        <authorList>
            <person name="Kucharzyk K."/>
            <person name="Murdoch R.W."/>
            <person name="Higgins S."/>
            <person name="Loffler F."/>
        </authorList>
    </citation>
    <scope>NUCLEOTIDE SEQUENCE</scope>
</reference>
<dbReference type="GO" id="GO:0004175">
    <property type="term" value="F:endopeptidase activity"/>
    <property type="evidence" value="ECO:0007669"/>
    <property type="project" value="UniProtKB-ARBA"/>
</dbReference>
<sequence>MEYTTISSVRYFSILQVIFFVIPIIYLIKDNKNNFSSYQVIDSTMLNPSLWQQTKDVLKINLDFKPEVLVYMLWGILGLTLFEVGGSTIIEALIPSGLVEGYNSLMKNFFEAQTELVSNHSKTISEFLQICFFIAILPAICEEILFRGYLMQNIMKRNSKTYAIVISALIFSLIHFNPIGLLPIFVSGLYLGALFYATKSIVIPMTIHFLSNFLVIISVNYGDPNFQLNNIWIAILLFVLGSFVLILTYKKIIKISQVNTSCIY</sequence>
<evidence type="ECO:0000256" key="1">
    <source>
        <dbReference type="SAM" id="Phobius"/>
    </source>
</evidence>
<feature type="transmembrane region" description="Helical" evidence="1">
    <location>
        <begin position="201"/>
        <end position="219"/>
    </location>
</feature>
<protein>
    <recommendedName>
        <fullName evidence="2">CAAX prenyl protease 2/Lysostaphin resistance protein A-like domain-containing protein</fullName>
    </recommendedName>
</protein>